<proteinExistence type="predicted"/>
<organism evidence="1 2">
    <name type="scientific">Trifolium medium</name>
    <dbReference type="NCBI Taxonomy" id="97028"/>
    <lineage>
        <taxon>Eukaryota</taxon>
        <taxon>Viridiplantae</taxon>
        <taxon>Streptophyta</taxon>
        <taxon>Embryophyta</taxon>
        <taxon>Tracheophyta</taxon>
        <taxon>Spermatophyta</taxon>
        <taxon>Magnoliopsida</taxon>
        <taxon>eudicotyledons</taxon>
        <taxon>Gunneridae</taxon>
        <taxon>Pentapetalae</taxon>
        <taxon>rosids</taxon>
        <taxon>fabids</taxon>
        <taxon>Fabales</taxon>
        <taxon>Fabaceae</taxon>
        <taxon>Papilionoideae</taxon>
        <taxon>50 kb inversion clade</taxon>
        <taxon>NPAAA clade</taxon>
        <taxon>Hologalegina</taxon>
        <taxon>IRL clade</taxon>
        <taxon>Trifolieae</taxon>
        <taxon>Trifolium</taxon>
    </lineage>
</organism>
<keyword evidence="2" id="KW-1185">Reference proteome</keyword>
<accession>A0A392U9C2</accession>
<evidence type="ECO:0000313" key="1">
    <source>
        <dbReference type="EMBL" id="MCI69437.1"/>
    </source>
</evidence>
<name>A0A392U9C2_9FABA</name>
<dbReference type="AlphaFoldDB" id="A0A392U9C2"/>
<dbReference type="Proteomes" id="UP000265520">
    <property type="component" value="Unassembled WGS sequence"/>
</dbReference>
<feature type="non-terminal residue" evidence="1">
    <location>
        <position position="39"/>
    </location>
</feature>
<sequence>MTSSPSIECHLSRSHVMSLEYTFSTETRGTHHESVIVPV</sequence>
<dbReference type="EMBL" id="LXQA010755951">
    <property type="protein sequence ID" value="MCI69437.1"/>
    <property type="molecule type" value="Genomic_DNA"/>
</dbReference>
<comment type="caution">
    <text evidence="1">The sequence shown here is derived from an EMBL/GenBank/DDBJ whole genome shotgun (WGS) entry which is preliminary data.</text>
</comment>
<evidence type="ECO:0000313" key="2">
    <source>
        <dbReference type="Proteomes" id="UP000265520"/>
    </source>
</evidence>
<protein>
    <submittedName>
        <fullName evidence="1">Uncharacterized protein</fullName>
    </submittedName>
</protein>
<reference evidence="1 2" key="1">
    <citation type="journal article" date="2018" name="Front. Plant Sci.">
        <title>Red Clover (Trifolium pratense) and Zigzag Clover (T. medium) - A Picture of Genomic Similarities and Differences.</title>
        <authorList>
            <person name="Dluhosova J."/>
            <person name="Istvanek J."/>
            <person name="Nedelnik J."/>
            <person name="Repkova J."/>
        </authorList>
    </citation>
    <scope>NUCLEOTIDE SEQUENCE [LARGE SCALE GENOMIC DNA]</scope>
    <source>
        <strain evidence="2">cv. 10/8</strain>
        <tissue evidence="1">Leaf</tissue>
    </source>
</reference>